<dbReference type="InterPro" id="IPR048814">
    <property type="entry name" value="Per1-3_PAS-A"/>
</dbReference>
<evidence type="ECO:0000313" key="4">
    <source>
        <dbReference type="EMBL" id="KAK7813380.1"/>
    </source>
</evidence>
<dbReference type="InterPro" id="IPR050760">
    <property type="entry name" value="Period_circadian_regulator"/>
</dbReference>
<dbReference type="GO" id="GO:0000122">
    <property type="term" value="P:negative regulation of transcription by RNA polymerase II"/>
    <property type="evidence" value="ECO:0007669"/>
    <property type="project" value="TreeGrafter"/>
</dbReference>
<protein>
    <recommendedName>
        <fullName evidence="3">Period circadian protein homolog 1-3 PAS-A domain-containing protein</fullName>
    </recommendedName>
</protein>
<name>A0AAW0IFM6_MYOGA</name>
<proteinExistence type="predicted"/>
<accession>A0AAW0IFM6</accession>
<dbReference type="Pfam" id="PF21353">
    <property type="entry name" value="Per3-like_PAS-A"/>
    <property type="match status" value="1"/>
</dbReference>
<dbReference type="AlphaFoldDB" id="A0AAW0IFM6"/>
<keyword evidence="5" id="KW-1185">Reference proteome</keyword>
<dbReference type="GO" id="GO:0043153">
    <property type="term" value="P:entrainment of circadian clock by photoperiod"/>
    <property type="evidence" value="ECO:0007669"/>
    <property type="project" value="TreeGrafter"/>
</dbReference>
<dbReference type="GO" id="GO:0005634">
    <property type="term" value="C:nucleus"/>
    <property type="evidence" value="ECO:0007669"/>
    <property type="project" value="UniProtKB-SubCell"/>
</dbReference>
<organism evidence="4 5">
    <name type="scientific">Myodes glareolus</name>
    <name type="common">Bank vole</name>
    <name type="synonym">Clethrionomys glareolus</name>
    <dbReference type="NCBI Taxonomy" id="447135"/>
    <lineage>
        <taxon>Eukaryota</taxon>
        <taxon>Metazoa</taxon>
        <taxon>Chordata</taxon>
        <taxon>Craniata</taxon>
        <taxon>Vertebrata</taxon>
        <taxon>Euteleostomi</taxon>
        <taxon>Mammalia</taxon>
        <taxon>Eutheria</taxon>
        <taxon>Euarchontoglires</taxon>
        <taxon>Glires</taxon>
        <taxon>Rodentia</taxon>
        <taxon>Myomorpha</taxon>
        <taxon>Muroidea</taxon>
        <taxon>Cricetidae</taxon>
        <taxon>Arvicolinae</taxon>
        <taxon>Myodes</taxon>
    </lineage>
</organism>
<reference evidence="4 5" key="1">
    <citation type="journal article" date="2023" name="bioRxiv">
        <title>Conserved and derived expression patterns and positive selection on dental genes reveal complex evolutionary context of ever-growing rodent molars.</title>
        <authorList>
            <person name="Calamari Z.T."/>
            <person name="Song A."/>
            <person name="Cohen E."/>
            <person name="Akter M."/>
            <person name="Roy R.D."/>
            <person name="Hallikas O."/>
            <person name="Christensen M.M."/>
            <person name="Li P."/>
            <person name="Marangoni P."/>
            <person name="Jernvall J."/>
            <person name="Klein O.D."/>
        </authorList>
    </citation>
    <scope>NUCLEOTIDE SEQUENCE [LARGE SCALE GENOMIC DNA]</scope>
    <source>
        <strain evidence="4">V071</strain>
    </source>
</reference>
<dbReference type="GO" id="GO:0001222">
    <property type="term" value="F:transcription corepressor binding"/>
    <property type="evidence" value="ECO:0007669"/>
    <property type="project" value="TreeGrafter"/>
</dbReference>
<comment type="caution">
    <text evidence="4">The sequence shown here is derived from an EMBL/GenBank/DDBJ whole genome shotgun (WGS) entry which is preliminary data.</text>
</comment>
<dbReference type="PANTHER" id="PTHR11269">
    <property type="entry name" value="PERIOD CIRCADIAN PROTEIN"/>
    <property type="match status" value="1"/>
</dbReference>
<comment type="subcellular location">
    <subcellularLocation>
        <location evidence="1">Nucleus</location>
    </subcellularLocation>
</comment>
<dbReference type="GO" id="GO:0005737">
    <property type="term" value="C:cytoplasm"/>
    <property type="evidence" value="ECO:0007669"/>
    <property type="project" value="TreeGrafter"/>
</dbReference>
<dbReference type="Gene3D" id="3.30.450.20">
    <property type="entry name" value="PAS domain"/>
    <property type="match status" value="1"/>
</dbReference>
<dbReference type="Proteomes" id="UP001488838">
    <property type="component" value="Unassembled WGS sequence"/>
</dbReference>
<sequence length="126" mass="14451">MGRNRNRLKQRWCQELGAAAVELGSGEQLNRFKLKTREDLSVEDSFTQECMEEKSFFCRVSVGKHHENEIRYQPFRMTPYLVKVQEQQGTESQLCCLLLAERVHSGYEGTAMPDQGAPMLAHPSCL</sequence>
<keyword evidence="2" id="KW-0539">Nucleus</keyword>
<dbReference type="GO" id="GO:0000976">
    <property type="term" value="F:transcription cis-regulatory region binding"/>
    <property type="evidence" value="ECO:0007669"/>
    <property type="project" value="TreeGrafter"/>
</dbReference>
<evidence type="ECO:0000259" key="3">
    <source>
        <dbReference type="Pfam" id="PF21353"/>
    </source>
</evidence>
<evidence type="ECO:0000256" key="1">
    <source>
        <dbReference type="ARBA" id="ARBA00004123"/>
    </source>
</evidence>
<gene>
    <name evidence="4" type="ORF">U0070_007949</name>
</gene>
<evidence type="ECO:0000313" key="5">
    <source>
        <dbReference type="Proteomes" id="UP001488838"/>
    </source>
</evidence>
<dbReference type="GO" id="GO:0032922">
    <property type="term" value="P:circadian regulation of gene expression"/>
    <property type="evidence" value="ECO:0007669"/>
    <property type="project" value="TreeGrafter"/>
</dbReference>
<feature type="domain" description="Period circadian protein homolog 1-3 PAS-A" evidence="3">
    <location>
        <begin position="34"/>
        <end position="101"/>
    </location>
</feature>
<dbReference type="EMBL" id="JBBHLL010000136">
    <property type="protein sequence ID" value="KAK7813380.1"/>
    <property type="molecule type" value="Genomic_DNA"/>
</dbReference>
<dbReference type="PANTHER" id="PTHR11269:SF9">
    <property type="entry name" value="PERIOD CIRCADIAN PROTEIN HOMOLOG 2"/>
    <property type="match status" value="1"/>
</dbReference>
<evidence type="ECO:0000256" key="2">
    <source>
        <dbReference type="ARBA" id="ARBA00023242"/>
    </source>
</evidence>